<accession>A0A8T0HQP9</accession>
<evidence type="ECO:0008006" key="4">
    <source>
        <dbReference type="Google" id="ProtNLM"/>
    </source>
</evidence>
<comment type="caution">
    <text evidence="2">The sequence shown here is derived from an EMBL/GenBank/DDBJ whole genome shotgun (WGS) entry which is preliminary data.</text>
</comment>
<dbReference type="AlphaFoldDB" id="A0A8T0HQP9"/>
<gene>
    <name evidence="2" type="ORF">KC19_VG166600</name>
</gene>
<evidence type="ECO:0000313" key="2">
    <source>
        <dbReference type="EMBL" id="KAG0573300.1"/>
    </source>
</evidence>
<sequence length="70" mass="8232">MSMFEVCTHLFFVLVLLLLPSLGTLPEAFSVSARHWIRQFDPCFVHVVGEYRVDVRRQTYISTYLRVLNI</sequence>
<reference evidence="2" key="1">
    <citation type="submission" date="2020-06" db="EMBL/GenBank/DDBJ databases">
        <title>WGS assembly of Ceratodon purpureus strain R40.</title>
        <authorList>
            <person name="Carey S.B."/>
            <person name="Jenkins J."/>
            <person name="Shu S."/>
            <person name="Lovell J.T."/>
            <person name="Sreedasyam A."/>
            <person name="Maumus F."/>
            <person name="Tiley G.P."/>
            <person name="Fernandez-Pozo N."/>
            <person name="Barry K."/>
            <person name="Chen C."/>
            <person name="Wang M."/>
            <person name="Lipzen A."/>
            <person name="Daum C."/>
            <person name="Saski C.A."/>
            <person name="Payton A.C."/>
            <person name="Mcbreen J.C."/>
            <person name="Conrad R.E."/>
            <person name="Kollar L.M."/>
            <person name="Olsson S."/>
            <person name="Huttunen S."/>
            <person name="Landis J.B."/>
            <person name="Wickett N.J."/>
            <person name="Johnson M.G."/>
            <person name="Rensing S.A."/>
            <person name="Grimwood J."/>
            <person name="Schmutz J."/>
            <person name="Mcdaniel S.F."/>
        </authorList>
    </citation>
    <scope>NUCLEOTIDE SEQUENCE</scope>
    <source>
        <strain evidence="2">R40</strain>
    </source>
</reference>
<organism evidence="2 3">
    <name type="scientific">Ceratodon purpureus</name>
    <name type="common">Fire moss</name>
    <name type="synonym">Dicranum purpureum</name>
    <dbReference type="NCBI Taxonomy" id="3225"/>
    <lineage>
        <taxon>Eukaryota</taxon>
        <taxon>Viridiplantae</taxon>
        <taxon>Streptophyta</taxon>
        <taxon>Embryophyta</taxon>
        <taxon>Bryophyta</taxon>
        <taxon>Bryophytina</taxon>
        <taxon>Bryopsida</taxon>
        <taxon>Dicranidae</taxon>
        <taxon>Pseudoditrichales</taxon>
        <taxon>Ditrichaceae</taxon>
        <taxon>Ceratodon</taxon>
    </lineage>
</organism>
<evidence type="ECO:0000256" key="1">
    <source>
        <dbReference type="SAM" id="SignalP"/>
    </source>
</evidence>
<evidence type="ECO:0000313" key="3">
    <source>
        <dbReference type="Proteomes" id="UP000822688"/>
    </source>
</evidence>
<protein>
    <recommendedName>
        <fullName evidence="4">Secreted protein</fullName>
    </recommendedName>
</protein>
<proteinExistence type="predicted"/>
<feature type="signal peptide" evidence="1">
    <location>
        <begin position="1"/>
        <end position="23"/>
    </location>
</feature>
<keyword evidence="1" id="KW-0732">Signal</keyword>
<dbReference type="EMBL" id="CM026426">
    <property type="protein sequence ID" value="KAG0573300.1"/>
    <property type="molecule type" value="Genomic_DNA"/>
</dbReference>
<feature type="chain" id="PRO_5035740492" description="Secreted protein" evidence="1">
    <location>
        <begin position="24"/>
        <end position="70"/>
    </location>
</feature>
<keyword evidence="3" id="KW-1185">Reference proteome</keyword>
<dbReference type="Proteomes" id="UP000822688">
    <property type="component" value="Chromosome V"/>
</dbReference>
<name>A0A8T0HQP9_CERPU</name>